<evidence type="ECO:0000313" key="10">
    <source>
        <dbReference type="Proteomes" id="UP000193240"/>
    </source>
</evidence>
<dbReference type="InterPro" id="IPR039660">
    <property type="entry name" value="Ribosomal_eL14"/>
</dbReference>
<feature type="compositionally biased region" description="Basic and acidic residues" evidence="7">
    <location>
        <begin position="166"/>
        <end position="184"/>
    </location>
</feature>
<gene>
    <name evidence="9" type="ORF">B5807_04760</name>
</gene>
<dbReference type="SUPFAM" id="SSF50104">
    <property type="entry name" value="Translation proteins SH3-like domain"/>
    <property type="match status" value="1"/>
</dbReference>
<keyword evidence="6" id="KW-0687">Ribonucleoprotein</keyword>
<dbReference type="GO" id="GO:0003723">
    <property type="term" value="F:RNA binding"/>
    <property type="evidence" value="ECO:0007669"/>
    <property type="project" value="InterPro"/>
</dbReference>
<feature type="region of interest" description="Disordered" evidence="7">
    <location>
        <begin position="159"/>
        <end position="184"/>
    </location>
</feature>
<dbReference type="PANTHER" id="PTHR11127">
    <property type="entry name" value="60S RIBOSOMAL PROTEIN L14"/>
    <property type="match status" value="1"/>
</dbReference>
<comment type="similarity">
    <text evidence="3">Belongs to the eukaryotic ribosomal protein eL14 family.</text>
</comment>
<dbReference type="FunFam" id="2.30.30.30:FF:000030">
    <property type="entry name" value="60S ribosomal protein L14"/>
    <property type="match status" value="1"/>
</dbReference>
<accession>A0A1Y2M242</accession>
<evidence type="ECO:0000256" key="6">
    <source>
        <dbReference type="ARBA" id="ARBA00023274"/>
    </source>
</evidence>
<keyword evidence="5" id="KW-0689">Ribosomal protein</keyword>
<dbReference type="GO" id="GO:0006412">
    <property type="term" value="P:translation"/>
    <property type="evidence" value="ECO:0007669"/>
    <property type="project" value="InterPro"/>
</dbReference>
<feature type="domain" description="Large ribosomal subunit protein eL14" evidence="8">
    <location>
        <begin position="55"/>
        <end position="128"/>
    </location>
</feature>
<evidence type="ECO:0000256" key="4">
    <source>
        <dbReference type="ARBA" id="ARBA00022490"/>
    </source>
</evidence>
<dbReference type="EMBL" id="KZ107842">
    <property type="protein sequence ID" value="OSS50190.1"/>
    <property type="molecule type" value="Genomic_DNA"/>
</dbReference>
<evidence type="ECO:0000256" key="1">
    <source>
        <dbReference type="ARBA" id="ARBA00004021"/>
    </source>
</evidence>
<dbReference type="Gene3D" id="6.10.250.2270">
    <property type="match status" value="1"/>
</dbReference>
<dbReference type="Gene3D" id="2.30.30.30">
    <property type="match status" value="1"/>
</dbReference>
<dbReference type="InterPro" id="IPR014722">
    <property type="entry name" value="Rib_uL2_dom2"/>
</dbReference>
<evidence type="ECO:0000256" key="3">
    <source>
        <dbReference type="ARBA" id="ARBA00006592"/>
    </source>
</evidence>
<dbReference type="PANTHER" id="PTHR11127:SF2">
    <property type="entry name" value="LARGE RIBOSOMAL SUBUNIT PROTEIN EL14"/>
    <property type="match status" value="1"/>
</dbReference>
<evidence type="ECO:0000313" key="9">
    <source>
        <dbReference type="EMBL" id="OSS50190.1"/>
    </source>
</evidence>
<dbReference type="GO" id="GO:0042273">
    <property type="term" value="P:ribosomal large subunit biogenesis"/>
    <property type="evidence" value="ECO:0007669"/>
    <property type="project" value="TreeGrafter"/>
</dbReference>
<dbReference type="InParanoid" id="A0A1Y2M242"/>
<keyword evidence="10" id="KW-1185">Reference proteome</keyword>
<name>A0A1Y2M242_EPING</name>
<proteinExistence type="inferred from homology"/>
<dbReference type="AlphaFoldDB" id="A0A1Y2M242"/>
<reference evidence="9 10" key="1">
    <citation type="journal article" date="2017" name="Genome Announc.">
        <title>Genome sequence of the saprophytic ascomycete Epicoccum nigrum ICMP 19927 strain isolated from New Zealand.</title>
        <authorList>
            <person name="Fokin M."/>
            <person name="Fleetwood D."/>
            <person name="Weir B.S."/>
            <person name="Villas-Boas S.G."/>
        </authorList>
    </citation>
    <scope>NUCLEOTIDE SEQUENCE [LARGE SCALE GENOMIC DNA]</scope>
    <source>
        <strain evidence="9 10">ICMP 19927</strain>
    </source>
</reference>
<sequence length="240" mass="27001">MGDANITTSAWRLVEVGRVVLFNEGVYEGRLATVVEIIDHKRVLVDGPTKEAPVPRQEVALAKLSLTPIVIPKLPRATGVGFVAKKWEEHKVQQKFDESAWAKKRAAMQKRRQLNDFDRFKVMKLRKQVGFLRSGRCCCAVLHCKPACAHSINSNNANIHPGPLRGPEDLRQDPRQRKGIDGHDDVGRNGVVEVAACWCWGKHDVHFLSITNATYGILKFKTWIGCIISMIRKVQFGWEG</sequence>
<evidence type="ECO:0000256" key="7">
    <source>
        <dbReference type="SAM" id="MobiDB-lite"/>
    </source>
</evidence>
<dbReference type="FunCoup" id="A0A1Y2M242">
    <property type="interactions" value="1036"/>
</dbReference>
<organism evidence="9 10">
    <name type="scientific">Epicoccum nigrum</name>
    <name type="common">Soil fungus</name>
    <name type="synonym">Epicoccum purpurascens</name>
    <dbReference type="NCBI Taxonomy" id="105696"/>
    <lineage>
        <taxon>Eukaryota</taxon>
        <taxon>Fungi</taxon>
        <taxon>Dikarya</taxon>
        <taxon>Ascomycota</taxon>
        <taxon>Pezizomycotina</taxon>
        <taxon>Dothideomycetes</taxon>
        <taxon>Pleosporomycetidae</taxon>
        <taxon>Pleosporales</taxon>
        <taxon>Pleosporineae</taxon>
        <taxon>Didymellaceae</taxon>
        <taxon>Epicoccum</taxon>
    </lineage>
</organism>
<dbReference type="InterPro" id="IPR002784">
    <property type="entry name" value="Ribosomal_eL14_dom"/>
</dbReference>
<dbReference type="InterPro" id="IPR008991">
    <property type="entry name" value="Translation_prot_SH3-like_sf"/>
</dbReference>
<dbReference type="GO" id="GO:0003735">
    <property type="term" value="F:structural constituent of ribosome"/>
    <property type="evidence" value="ECO:0007669"/>
    <property type="project" value="InterPro"/>
</dbReference>
<dbReference type="STRING" id="105696.A0A1Y2M242"/>
<dbReference type="Pfam" id="PF01929">
    <property type="entry name" value="Ribosomal_L14e"/>
    <property type="match status" value="1"/>
</dbReference>
<comment type="subcellular location">
    <subcellularLocation>
        <location evidence="2">Cytoplasm</location>
    </subcellularLocation>
</comment>
<comment type="function">
    <text evidence="1">Component of the ribosome, a large ribonucleoprotein complex responsible for the synthesis of proteins in the cell. The small ribosomal subunit (SSU) binds messenger RNAs (mRNAs) and translates the encoded message by selecting cognate aminoacyl-transfer RNA (tRNA) molecules. The large subunit (LSU) contains the ribosomal catalytic site termed the peptidyl transferase center (PTC), which catalyzes the formation of peptide bonds, thereby polymerizing the amino acids delivered by tRNAs into a polypeptide chain. The nascent polypeptides leave the ribosome through a tunnel in the LSU and interact with protein factors that function in enzymatic processing, targeting, and the membrane insertion of nascent chains at the exit of the ribosomal tunnel.</text>
</comment>
<keyword evidence="4" id="KW-0963">Cytoplasm</keyword>
<dbReference type="CDD" id="cd23702">
    <property type="entry name" value="eL14"/>
    <property type="match status" value="1"/>
</dbReference>
<evidence type="ECO:0000259" key="8">
    <source>
        <dbReference type="Pfam" id="PF01929"/>
    </source>
</evidence>
<dbReference type="GO" id="GO:0022625">
    <property type="term" value="C:cytosolic large ribosomal subunit"/>
    <property type="evidence" value="ECO:0007669"/>
    <property type="project" value="TreeGrafter"/>
</dbReference>
<evidence type="ECO:0000256" key="5">
    <source>
        <dbReference type="ARBA" id="ARBA00022980"/>
    </source>
</evidence>
<protein>
    <recommendedName>
        <fullName evidence="8">Large ribosomal subunit protein eL14 domain-containing protein</fullName>
    </recommendedName>
</protein>
<dbReference type="Proteomes" id="UP000193240">
    <property type="component" value="Unassembled WGS sequence"/>
</dbReference>
<evidence type="ECO:0000256" key="2">
    <source>
        <dbReference type="ARBA" id="ARBA00004496"/>
    </source>
</evidence>